<organism evidence="1 2">
    <name type="scientific">Corynespora cassiicola Philippines</name>
    <dbReference type="NCBI Taxonomy" id="1448308"/>
    <lineage>
        <taxon>Eukaryota</taxon>
        <taxon>Fungi</taxon>
        <taxon>Dikarya</taxon>
        <taxon>Ascomycota</taxon>
        <taxon>Pezizomycotina</taxon>
        <taxon>Dothideomycetes</taxon>
        <taxon>Pleosporomycetidae</taxon>
        <taxon>Pleosporales</taxon>
        <taxon>Corynesporascaceae</taxon>
        <taxon>Corynespora</taxon>
    </lineage>
</organism>
<protein>
    <submittedName>
        <fullName evidence="1">Uncharacterized protein</fullName>
    </submittedName>
</protein>
<sequence length="54" mass="6294">KAYNHDRSTLELFLNLLGDTEKKYGIRAAHKYNIDEKGVMLGQARRSRVILNFE</sequence>
<evidence type="ECO:0000313" key="2">
    <source>
        <dbReference type="Proteomes" id="UP000240883"/>
    </source>
</evidence>
<keyword evidence="2" id="KW-1185">Reference proteome</keyword>
<gene>
    <name evidence="1" type="ORF">BS50DRAFT_489601</name>
</gene>
<dbReference type="OrthoDB" id="3790270at2759"/>
<feature type="non-terminal residue" evidence="1">
    <location>
        <position position="1"/>
    </location>
</feature>
<dbReference type="Proteomes" id="UP000240883">
    <property type="component" value="Unassembled WGS sequence"/>
</dbReference>
<dbReference type="EMBL" id="KZ678133">
    <property type="protein sequence ID" value="PSN68653.1"/>
    <property type="molecule type" value="Genomic_DNA"/>
</dbReference>
<name>A0A2T2NTC4_CORCC</name>
<evidence type="ECO:0000313" key="1">
    <source>
        <dbReference type="EMBL" id="PSN68653.1"/>
    </source>
</evidence>
<reference evidence="1 2" key="1">
    <citation type="journal article" date="2018" name="Front. Microbiol.">
        <title>Genome-Wide Analysis of Corynespora cassiicola Leaf Fall Disease Putative Effectors.</title>
        <authorList>
            <person name="Lopez D."/>
            <person name="Ribeiro S."/>
            <person name="Label P."/>
            <person name="Fumanal B."/>
            <person name="Venisse J.S."/>
            <person name="Kohler A."/>
            <person name="de Oliveira R.R."/>
            <person name="Labutti K."/>
            <person name="Lipzen A."/>
            <person name="Lail K."/>
            <person name="Bauer D."/>
            <person name="Ohm R.A."/>
            <person name="Barry K.W."/>
            <person name="Spatafora J."/>
            <person name="Grigoriev I.V."/>
            <person name="Martin F.M."/>
            <person name="Pujade-Renaud V."/>
        </authorList>
    </citation>
    <scope>NUCLEOTIDE SEQUENCE [LARGE SCALE GENOMIC DNA]</scope>
    <source>
        <strain evidence="1 2">Philippines</strain>
    </source>
</reference>
<accession>A0A2T2NTC4</accession>
<proteinExistence type="predicted"/>
<dbReference type="AlphaFoldDB" id="A0A2T2NTC4"/>